<gene>
    <name evidence="2" type="ORF">AVDCRST_MAG54-51</name>
</gene>
<organism evidence="2">
    <name type="scientific">uncultured Actinomycetospora sp</name>
    <dbReference type="NCBI Taxonomy" id="1135996"/>
    <lineage>
        <taxon>Bacteria</taxon>
        <taxon>Bacillati</taxon>
        <taxon>Actinomycetota</taxon>
        <taxon>Actinomycetes</taxon>
        <taxon>Pseudonocardiales</taxon>
        <taxon>Pseudonocardiaceae</taxon>
        <taxon>Actinomycetospora</taxon>
        <taxon>environmental samples</taxon>
    </lineage>
</organism>
<feature type="compositionally biased region" description="Low complexity" evidence="1">
    <location>
        <begin position="44"/>
        <end position="53"/>
    </location>
</feature>
<feature type="compositionally biased region" description="Basic residues" evidence="1">
    <location>
        <begin position="144"/>
        <end position="161"/>
    </location>
</feature>
<proteinExistence type="predicted"/>
<feature type="region of interest" description="Disordered" evidence="1">
    <location>
        <begin position="28"/>
        <end position="161"/>
    </location>
</feature>
<dbReference type="EMBL" id="CADCTH010000009">
    <property type="protein sequence ID" value="CAA9210084.1"/>
    <property type="molecule type" value="Genomic_DNA"/>
</dbReference>
<name>A0A6J4GZE4_9PSEU</name>
<dbReference type="AlphaFoldDB" id="A0A6J4GZE4"/>
<feature type="compositionally biased region" description="Basic residues" evidence="1">
    <location>
        <begin position="94"/>
        <end position="106"/>
    </location>
</feature>
<feature type="non-terminal residue" evidence="2">
    <location>
        <position position="161"/>
    </location>
</feature>
<protein>
    <submittedName>
        <fullName evidence="2">Organic hydroperoxide resistance transcriptional regulator</fullName>
    </submittedName>
</protein>
<feature type="non-terminal residue" evidence="2">
    <location>
        <position position="1"/>
    </location>
</feature>
<accession>A0A6J4GZE4</accession>
<sequence length="161" mass="16720">DDGHLGVHDARRAAVLRAARRLACDRGVLPARTRAPGTDLQPVRGAAGALGAGARDDGPSVPRTAPRQRHPLPPPAASRGARARRAAPPPGGRAHGRGGLHRRGRRAAGSGAGRPAPRPGRDGPRAGRPRAHAQRAAVPGRPPAHGRRERGHRRGVVAREV</sequence>
<evidence type="ECO:0000313" key="2">
    <source>
        <dbReference type="EMBL" id="CAA9210084.1"/>
    </source>
</evidence>
<evidence type="ECO:0000256" key="1">
    <source>
        <dbReference type="SAM" id="MobiDB-lite"/>
    </source>
</evidence>
<reference evidence="2" key="1">
    <citation type="submission" date="2020-02" db="EMBL/GenBank/DDBJ databases">
        <authorList>
            <person name="Meier V. D."/>
        </authorList>
    </citation>
    <scope>NUCLEOTIDE SEQUENCE</scope>
    <source>
        <strain evidence="2">AVDCRST_MAG54</strain>
    </source>
</reference>